<feature type="domain" description="Type II secretion system protein GspF" evidence="12">
    <location>
        <begin position="275"/>
        <end position="397"/>
    </location>
</feature>
<reference evidence="13 14" key="1">
    <citation type="submission" date="2013-05" db="EMBL/GenBank/DDBJ databases">
        <title>Draft genome sequence of Rubidibacter lacunae KORDI 51-2.</title>
        <authorList>
            <person name="Choi D.H."/>
            <person name="Noh J.H."/>
            <person name="Kwon K.-K."/>
            <person name="Lee J.-H."/>
            <person name="Ryu J.-Y."/>
        </authorList>
    </citation>
    <scope>NUCLEOTIDE SEQUENCE [LARGE SCALE GENOMIC DNA]</scope>
    <source>
        <strain evidence="13 14">KORDI 51-2</strain>
    </source>
</reference>
<dbReference type="PATRIC" id="fig|582515.4.peg.3053"/>
<keyword evidence="10" id="KW-0175">Coiled coil</keyword>
<comment type="caution">
    <text evidence="13">The sequence shown here is derived from an EMBL/GenBank/DDBJ whole genome shotgun (WGS) entry which is preliminary data.</text>
</comment>
<evidence type="ECO:0000256" key="2">
    <source>
        <dbReference type="ARBA" id="ARBA00005745"/>
    </source>
</evidence>
<keyword evidence="7 11" id="KW-1133">Transmembrane helix</keyword>
<dbReference type="Pfam" id="PF00482">
    <property type="entry name" value="T2SSF"/>
    <property type="match status" value="2"/>
</dbReference>
<evidence type="ECO:0000259" key="12">
    <source>
        <dbReference type="Pfam" id="PF00482"/>
    </source>
</evidence>
<sequence length="406" mass="44148">MPTFVVDVLDASGKRLKEKVVAPSPAQAQRMLLSKYARVGQAKRASINMNLDLSAIEERLSGVGVKDKAIFSRQFSALVDAGVGITRGLAVLGEQTRNPKLRKSIAAIDRDVQQGINLSEAMGKQPQCFDRLYVSMIEAGETGGVLDEVLDRLAKLLEDLARLQGQIKAAMAYPVAVMLFAVAVFFGMAIFLIPIFGEIFEDLGVELPLITRLMLQVSDVLRSWRAALVVGVAIAIVLLIRQYYKTPAGRLQIDMLLLKIPVLGDLNQKSAVARFCRVFGTLTRSGVPILTSLEIVKDTSGNQVVANSIEATSREVEKGGMISTALIRERVFPPLATAMISIGEETGEVDAMLMKVAEFYEQEVEQAVKALTSILEPVMIVVVACLVGVILVSMYMPMFKVFDAIG</sequence>
<dbReference type="GO" id="GO:0005886">
    <property type="term" value="C:plasma membrane"/>
    <property type="evidence" value="ECO:0007669"/>
    <property type="project" value="UniProtKB-SubCell"/>
</dbReference>
<feature type="domain" description="Type II secretion system protein GspF" evidence="12">
    <location>
        <begin position="71"/>
        <end position="194"/>
    </location>
</feature>
<comment type="subcellular location">
    <subcellularLocation>
        <location evidence="1">Cell inner membrane</location>
        <topology evidence="1">Multi-pass membrane protein</topology>
    </subcellularLocation>
    <subcellularLocation>
        <location evidence="9">Cell membrane</location>
        <topology evidence="9">Multi-pass membrane protein</topology>
    </subcellularLocation>
</comment>
<evidence type="ECO:0000256" key="11">
    <source>
        <dbReference type="SAM" id="Phobius"/>
    </source>
</evidence>
<evidence type="ECO:0000256" key="5">
    <source>
        <dbReference type="ARBA" id="ARBA00022519"/>
    </source>
</evidence>
<organism evidence="13 14">
    <name type="scientific">Rubidibacter lacunae KORDI 51-2</name>
    <dbReference type="NCBI Taxonomy" id="582515"/>
    <lineage>
        <taxon>Bacteria</taxon>
        <taxon>Bacillati</taxon>
        <taxon>Cyanobacteriota</taxon>
        <taxon>Cyanophyceae</taxon>
        <taxon>Oscillatoriophycideae</taxon>
        <taxon>Chroococcales</taxon>
        <taxon>Aphanothecaceae</taxon>
        <taxon>Rubidibacter</taxon>
    </lineage>
</organism>
<dbReference type="InterPro" id="IPR018076">
    <property type="entry name" value="T2SS_GspF_dom"/>
</dbReference>
<evidence type="ECO:0000256" key="3">
    <source>
        <dbReference type="ARBA" id="ARBA00022448"/>
    </source>
</evidence>
<evidence type="ECO:0000313" key="14">
    <source>
        <dbReference type="Proteomes" id="UP000016960"/>
    </source>
</evidence>
<keyword evidence="3 9" id="KW-0813">Transport</keyword>
<dbReference type="RefSeq" id="WP_022608169.1">
    <property type="nucleotide sequence ID" value="NZ_ASSJ01000070.1"/>
</dbReference>
<dbReference type="STRING" id="582515.KR51_00027150"/>
<feature type="coiled-coil region" evidence="10">
    <location>
        <begin position="146"/>
        <end position="173"/>
    </location>
</feature>
<dbReference type="InterPro" id="IPR042094">
    <property type="entry name" value="T2SS_GspF_sf"/>
</dbReference>
<gene>
    <name evidence="13" type="ORF">KR51_00027150</name>
</gene>
<feature type="transmembrane region" description="Helical" evidence="11">
    <location>
        <begin position="378"/>
        <end position="396"/>
    </location>
</feature>
<dbReference type="InterPro" id="IPR001992">
    <property type="entry name" value="T2SS_GspF/T4SS_PilC_CS"/>
</dbReference>
<evidence type="ECO:0000313" key="13">
    <source>
        <dbReference type="EMBL" id="ERN40728.1"/>
    </source>
</evidence>
<evidence type="ECO:0000256" key="1">
    <source>
        <dbReference type="ARBA" id="ARBA00004429"/>
    </source>
</evidence>
<evidence type="ECO:0000256" key="10">
    <source>
        <dbReference type="SAM" id="Coils"/>
    </source>
</evidence>
<accession>U5D7Y1</accession>
<dbReference type="PANTHER" id="PTHR30012">
    <property type="entry name" value="GENERAL SECRETION PATHWAY PROTEIN"/>
    <property type="match status" value="1"/>
</dbReference>
<name>U5D7Y1_9CHRO</name>
<dbReference type="AlphaFoldDB" id="U5D7Y1"/>
<keyword evidence="14" id="KW-1185">Reference proteome</keyword>
<protein>
    <submittedName>
        <fullName evidence="13">Type II secretion system, component PulF</fullName>
    </submittedName>
</protein>
<dbReference type="InParanoid" id="U5D7Y1"/>
<dbReference type="eggNOG" id="COG1459">
    <property type="taxonomic scope" value="Bacteria"/>
</dbReference>
<keyword evidence="6 9" id="KW-0812">Transmembrane</keyword>
<feature type="transmembrane region" description="Helical" evidence="11">
    <location>
        <begin position="223"/>
        <end position="240"/>
    </location>
</feature>
<dbReference type="Proteomes" id="UP000016960">
    <property type="component" value="Unassembled WGS sequence"/>
</dbReference>
<comment type="similarity">
    <text evidence="2 9">Belongs to the GSP F family.</text>
</comment>
<evidence type="ECO:0000256" key="8">
    <source>
        <dbReference type="ARBA" id="ARBA00023136"/>
    </source>
</evidence>
<evidence type="ECO:0000256" key="4">
    <source>
        <dbReference type="ARBA" id="ARBA00022475"/>
    </source>
</evidence>
<dbReference type="FunFam" id="1.20.81.30:FF:000001">
    <property type="entry name" value="Type II secretion system protein F"/>
    <property type="match status" value="2"/>
</dbReference>
<evidence type="ECO:0000256" key="7">
    <source>
        <dbReference type="ARBA" id="ARBA00022989"/>
    </source>
</evidence>
<dbReference type="Gene3D" id="1.20.81.30">
    <property type="entry name" value="Type II secretion system (T2SS), domain F"/>
    <property type="match status" value="2"/>
</dbReference>
<dbReference type="PANTHER" id="PTHR30012:SF0">
    <property type="entry name" value="TYPE II SECRETION SYSTEM PROTEIN F-RELATED"/>
    <property type="match status" value="1"/>
</dbReference>
<dbReference type="PRINTS" id="PR00812">
    <property type="entry name" value="BCTERIALGSPF"/>
</dbReference>
<dbReference type="EMBL" id="ASSJ01000070">
    <property type="protein sequence ID" value="ERN40728.1"/>
    <property type="molecule type" value="Genomic_DNA"/>
</dbReference>
<dbReference type="OrthoDB" id="9805682at2"/>
<evidence type="ECO:0000256" key="6">
    <source>
        <dbReference type="ARBA" id="ARBA00022692"/>
    </source>
</evidence>
<evidence type="ECO:0000256" key="9">
    <source>
        <dbReference type="RuleBase" id="RU003923"/>
    </source>
</evidence>
<keyword evidence="8 11" id="KW-0472">Membrane</keyword>
<keyword evidence="5" id="KW-0997">Cell inner membrane</keyword>
<dbReference type="FunCoup" id="U5D7Y1">
    <property type="interactions" value="119"/>
</dbReference>
<dbReference type="PROSITE" id="PS00874">
    <property type="entry name" value="T2SP_F"/>
    <property type="match status" value="1"/>
</dbReference>
<dbReference type="GO" id="GO:0009306">
    <property type="term" value="P:protein secretion"/>
    <property type="evidence" value="ECO:0007669"/>
    <property type="project" value="InterPro"/>
</dbReference>
<keyword evidence="4" id="KW-1003">Cell membrane</keyword>
<dbReference type="InterPro" id="IPR003004">
    <property type="entry name" value="GspF/PilC"/>
</dbReference>
<proteinExistence type="inferred from homology"/>
<feature type="transmembrane region" description="Helical" evidence="11">
    <location>
        <begin position="172"/>
        <end position="196"/>
    </location>
</feature>